<dbReference type="EMBL" id="BFEA01001070">
    <property type="protein sequence ID" value="GBG92495.1"/>
    <property type="molecule type" value="Genomic_DNA"/>
</dbReference>
<dbReference type="Gramene" id="GBG92495">
    <property type="protein sequence ID" value="GBG92495"/>
    <property type="gene ID" value="CBR_g55768"/>
</dbReference>
<feature type="compositionally biased region" description="Polar residues" evidence="1">
    <location>
        <begin position="38"/>
        <end position="47"/>
    </location>
</feature>
<comment type="caution">
    <text evidence="2">The sequence shown here is derived from an EMBL/GenBank/DDBJ whole genome shotgun (WGS) entry which is preliminary data.</text>
</comment>
<dbReference type="AlphaFoldDB" id="A0A388MDC3"/>
<accession>A0A388MDC3</accession>
<proteinExistence type="predicted"/>
<evidence type="ECO:0000256" key="1">
    <source>
        <dbReference type="SAM" id="MobiDB-lite"/>
    </source>
</evidence>
<sequence>MGPSSLDGSPLLSESRLAEQPNEPEGSLTAQLYDMESPSMQMRQEVSQPPAMDMEIERVEAEVLGLDREGLMEDMQTQRVETSPLDFGDTPRRDGDQAKASMRGHIEAGTEHTQNASSTHEEESMPESRGPIDHESVMRDAWLAEEMGRMPSLHFPGWLAFERLGQVARPHLSVDQTTCGLRVLYDDLTLQRNYIGSGLEAARLAIEQVRDYTRRVAIRSFELSCDRQMEHDALREVEEVRMRRRTGEDPMLEGERTHAEEELQARLLSDASVRELVGVTEHVKRLAQTEVARGEVLQDAVQWIGALERENRGLRDTVRDLVTSAERARQSTSRLEQRITDLEGSRRRQATTDVVNERRTKEQQIPLGQTHVSHEVEPGGVRLDIPRRDSPTEEPLGAMGMTCEEAAVVDKLMLEPDEIERRRGAEARGLDWVSPSESAVQRDAWRGLGGRHDERERVSELRDVMPQEDTSGSATILPTTLPLTPAPVLGPMDDIMHLLSSGSEKCDEEAMFERVSRMLSPDTVDKAIHDVTIRLERAQTQILPKP</sequence>
<keyword evidence="3" id="KW-1185">Reference proteome</keyword>
<name>A0A388MDC3_CHABU</name>
<feature type="region of interest" description="Disordered" evidence="1">
    <location>
        <begin position="1"/>
        <end position="50"/>
    </location>
</feature>
<gene>
    <name evidence="2" type="ORF">CBR_g55768</name>
</gene>
<evidence type="ECO:0000313" key="2">
    <source>
        <dbReference type="EMBL" id="GBG92495.1"/>
    </source>
</evidence>
<organism evidence="2 3">
    <name type="scientific">Chara braunii</name>
    <name type="common">Braun's stonewort</name>
    <dbReference type="NCBI Taxonomy" id="69332"/>
    <lineage>
        <taxon>Eukaryota</taxon>
        <taxon>Viridiplantae</taxon>
        <taxon>Streptophyta</taxon>
        <taxon>Charophyceae</taxon>
        <taxon>Charales</taxon>
        <taxon>Characeae</taxon>
        <taxon>Chara</taxon>
    </lineage>
</organism>
<evidence type="ECO:0000313" key="3">
    <source>
        <dbReference type="Proteomes" id="UP000265515"/>
    </source>
</evidence>
<reference evidence="2 3" key="1">
    <citation type="journal article" date="2018" name="Cell">
        <title>The Chara Genome: Secondary Complexity and Implications for Plant Terrestrialization.</title>
        <authorList>
            <person name="Nishiyama T."/>
            <person name="Sakayama H."/>
            <person name="Vries J.D."/>
            <person name="Buschmann H."/>
            <person name="Saint-Marcoux D."/>
            <person name="Ullrich K.K."/>
            <person name="Haas F.B."/>
            <person name="Vanderstraeten L."/>
            <person name="Becker D."/>
            <person name="Lang D."/>
            <person name="Vosolsobe S."/>
            <person name="Rombauts S."/>
            <person name="Wilhelmsson P.K.I."/>
            <person name="Janitza P."/>
            <person name="Kern R."/>
            <person name="Heyl A."/>
            <person name="Rumpler F."/>
            <person name="Villalobos L.I.A.C."/>
            <person name="Clay J.M."/>
            <person name="Skokan R."/>
            <person name="Toyoda A."/>
            <person name="Suzuki Y."/>
            <person name="Kagoshima H."/>
            <person name="Schijlen E."/>
            <person name="Tajeshwar N."/>
            <person name="Catarino B."/>
            <person name="Hetherington A.J."/>
            <person name="Saltykova A."/>
            <person name="Bonnot C."/>
            <person name="Breuninger H."/>
            <person name="Symeonidi A."/>
            <person name="Radhakrishnan G.V."/>
            <person name="Van Nieuwerburgh F."/>
            <person name="Deforce D."/>
            <person name="Chang C."/>
            <person name="Karol K.G."/>
            <person name="Hedrich R."/>
            <person name="Ulvskov P."/>
            <person name="Glockner G."/>
            <person name="Delwiche C.F."/>
            <person name="Petrasek J."/>
            <person name="Van de Peer Y."/>
            <person name="Friml J."/>
            <person name="Beilby M."/>
            <person name="Dolan L."/>
            <person name="Kohara Y."/>
            <person name="Sugano S."/>
            <person name="Fujiyama A."/>
            <person name="Delaux P.-M."/>
            <person name="Quint M."/>
            <person name="TheiBen G."/>
            <person name="Hagemann M."/>
            <person name="Harholt J."/>
            <person name="Dunand C."/>
            <person name="Zachgo S."/>
            <person name="Langdale J."/>
            <person name="Maumus F."/>
            <person name="Straeten D.V.D."/>
            <person name="Gould S.B."/>
            <person name="Rensing S.A."/>
        </authorList>
    </citation>
    <scope>NUCLEOTIDE SEQUENCE [LARGE SCALE GENOMIC DNA]</scope>
    <source>
        <strain evidence="2 3">S276</strain>
    </source>
</reference>
<protein>
    <submittedName>
        <fullName evidence="2">Uncharacterized protein</fullName>
    </submittedName>
</protein>
<feature type="compositionally biased region" description="Low complexity" evidence="1">
    <location>
        <begin position="1"/>
        <end position="15"/>
    </location>
</feature>
<dbReference type="Proteomes" id="UP000265515">
    <property type="component" value="Unassembled WGS sequence"/>
</dbReference>
<feature type="region of interest" description="Disordered" evidence="1">
    <location>
        <begin position="78"/>
        <end position="132"/>
    </location>
</feature>